<sequence length="569" mass="62455">MTLDLSCPDWFEKLKDGRSPLPDHLPIDREEADAAVVVFNKLRLPDVPGQPLLRDVAGQWARDFVSAIFGLVEMSEDRSVIINRPVRKFFQLVPKKNSKTTNGAAIMMTALLRNRRPNAEFLLVGPTQATAELAYDQAKGMVDADPWLKKRFHTKDHVKTIEDRKNGAKLKVKSFDSKVMTGVKPVGVLVDELHELGTIAYAAKVMSQIDGGILANPEGFVIIITTQSVEPPAGVFKSELDLARAVRDGEFTEGETLPMLYEFPAAMQSDESKPWENPKHWPLVLPNINRSVTIGRLLPKFREAKEKGVGDFSIWASQHLNVEIGIAINGTSWRGAHFWEGAKDDRLQDLDELIERSEVAVVGVDGGGLDDLLAAAVIGRCKTTRRWLHWSHAWCQRDVLDLRKDIASRLQDIADLGQLTFCDDTVADILGVADVCERIRDAGLLPKAGGIGFDPQGVAAIIDELASRGMGDPLLVSVSQGFRLSPAVWGLERKLKDGTFSHGGQDLMTFSVGNAKVIQRGNAVVVEKQTSGKAKIDPLIATFAAVTLMSRNPEAAPAFDAEAWIESYA</sequence>
<gene>
    <name evidence="3" type="ORF">J2T09_002343</name>
</gene>
<feature type="domain" description="Terminase large subunit-like ATPase" evidence="1">
    <location>
        <begin position="84"/>
        <end position="228"/>
    </location>
</feature>
<dbReference type="Pfam" id="PF20441">
    <property type="entry name" value="TerL_nuclease"/>
    <property type="match status" value="1"/>
</dbReference>
<accession>A0ABT9PTV9</accession>
<name>A0ABT9PTV9_9HYPH</name>
<dbReference type="InterPro" id="IPR005021">
    <property type="entry name" value="Terminase_largesu-like"/>
</dbReference>
<evidence type="ECO:0000259" key="1">
    <source>
        <dbReference type="Pfam" id="PF03354"/>
    </source>
</evidence>
<dbReference type="Proteomes" id="UP001241472">
    <property type="component" value="Unassembled WGS sequence"/>
</dbReference>
<dbReference type="PANTHER" id="PTHR41287:SF1">
    <property type="entry name" value="PROTEIN YMFN"/>
    <property type="match status" value="1"/>
</dbReference>
<dbReference type="InterPro" id="IPR027417">
    <property type="entry name" value="P-loop_NTPase"/>
</dbReference>
<feature type="domain" description="Terminase large subunit-like endonuclease" evidence="2">
    <location>
        <begin position="263"/>
        <end position="548"/>
    </location>
</feature>
<reference evidence="3 4" key="1">
    <citation type="submission" date="2023-07" db="EMBL/GenBank/DDBJ databases">
        <title>Sorghum-associated microbial communities from plants grown in Nebraska, USA.</title>
        <authorList>
            <person name="Schachtman D."/>
        </authorList>
    </citation>
    <scope>NUCLEOTIDE SEQUENCE [LARGE SCALE GENOMIC DNA]</scope>
    <source>
        <strain evidence="3 4">DS1307</strain>
    </source>
</reference>
<dbReference type="Gene3D" id="3.40.50.300">
    <property type="entry name" value="P-loop containing nucleotide triphosphate hydrolases"/>
    <property type="match status" value="1"/>
</dbReference>
<evidence type="ECO:0000313" key="3">
    <source>
        <dbReference type="EMBL" id="MDP9837591.1"/>
    </source>
</evidence>
<dbReference type="PANTHER" id="PTHR41287">
    <property type="match status" value="1"/>
</dbReference>
<proteinExistence type="predicted"/>
<dbReference type="Pfam" id="PF03354">
    <property type="entry name" value="TerL_ATPase"/>
    <property type="match status" value="1"/>
</dbReference>
<keyword evidence="4" id="KW-1185">Reference proteome</keyword>
<dbReference type="RefSeq" id="WP_306834451.1">
    <property type="nucleotide sequence ID" value="NZ_JAUSRF010000006.1"/>
</dbReference>
<organism evidence="3 4">
    <name type="scientific">Neorhizobium huautlense</name>
    <dbReference type="NCBI Taxonomy" id="67774"/>
    <lineage>
        <taxon>Bacteria</taxon>
        <taxon>Pseudomonadati</taxon>
        <taxon>Pseudomonadota</taxon>
        <taxon>Alphaproteobacteria</taxon>
        <taxon>Hyphomicrobiales</taxon>
        <taxon>Rhizobiaceae</taxon>
        <taxon>Rhizobium/Agrobacterium group</taxon>
        <taxon>Neorhizobium</taxon>
    </lineage>
</organism>
<dbReference type="InterPro" id="IPR046461">
    <property type="entry name" value="TerL_ATPase"/>
</dbReference>
<evidence type="ECO:0000259" key="2">
    <source>
        <dbReference type="Pfam" id="PF20441"/>
    </source>
</evidence>
<protein>
    <submittedName>
        <fullName evidence="3">Phage terminase large subunit-like protein</fullName>
    </submittedName>
</protein>
<dbReference type="InterPro" id="IPR046462">
    <property type="entry name" value="TerL_nuclease"/>
</dbReference>
<dbReference type="EMBL" id="JAUSRF010000006">
    <property type="protein sequence ID" value="MDP9837591.1"/>
    <property type="molecule type" value="Genomic_DNA"/>
</dbReference>
<comment type="caution">
    <text evidence="3">The sequence shown here is derived from an EMBL/GenBank/DDBJ whole genome shotgun (WGS) entry which is preliminary data.</text>
</comment>
<evidence type="ECO:0000313" key="4">
    <source>
        <dbReference type="Proteomes" id="UP001241472"/>
    </source>
</evidence>